<gene>
    <name evidence="1" type="ORF">BSU04_03110</name>
</gene>
<comment type="caution">
    <text evidence="1">The sequence shown here is derived from an EMBL/GenBank/DDBJ whole genome shotgun (WGS) entry which is preliminary data.</text>
</comment>
<sequence>MPQPSRLAAVPYLRSGQLRDVLPAWLDRSTALVNRGAGDA</sequence>
<dbReference type="Proteomes" id="UP000214720">
    <property type="component" value="Unassembled WGS sequence"/>
</dbReference>
<protein>
    <submittedName>
        <fullName evidence="1">Uncharacterized protein</fullName>
    </submittedName>
</protein>
<evidence type="ECO:0000313" key="2">
    <source>
        <dbReference type="Proteomes" id="UP000214720"/>
    </source>
</evidence>
<name>A0A226X9Q6_CABSO</name>
<organism evidence="1 2">
    <name type="scientific">Caballeronia sordidicola</name>
    <name type="common">Burkholderia sordidicola</name>
    <dbReference type="NCBI Taxonomy" id="196367"/>
    <lineage>
        <taxon>Bacteria</taxon>
        <taxon>Pseudomonadati</taxon>
        <taxon>Pseudomonadota</taxon>
        <taxon>Betaproteobacteria</taxon>
        <taxon>Burkholderiales</taxon>
        <taxon>Burkholderiaceae</taxon>
        <taxon>Caballeronia</taxon>
    </lineage>
</organism>
<dbReference type="RefSeq" id="WP_256982056.1">
    <property type="nucleotide sequence ID" value="NZ_MTHB01000023.1"/>
</dbReference>
<dbReference type="EMBL" id="MTHB01000023">
    <property type="protein sequence ID" value="OXC80225.1"/>
    <property type="molecule type" value="Genomic_DNA"/>
</dbReference>
<dbReference type="AlphaFoldDB" id="A0A226X9Q6"/>
<accession>A0A226X9Q6</accession>
<proteinExistence type="predicted"/>
<evidence type="ECO:0000313" key="1">
    <source>
        <dbReference type="EMBL" id="OXC80225.1"/>
    </source>
</evidence>
<reference evidence="2" key="1">
    <citation type="submission" date="2017-01" db="EMBL/GenBank/DDBJ databases">
        <title>Genome Analysis of Deinococcus marmoris KOPRI26562.</title>
        <authorList>
            <person name="Kim J.H."/>
            <person name="Oh H.-M."/>
        </authorList>
    </citation>
    <scope>NUCLEOTIDE SEQUENCE [LARGE SCALE GENOMIC DNA]</scope>
    <source>
        <strain evidence="2">PAMC 26633</strain>
    </source>
</reference>